<organism evidence="2 3">
    <name type="scientific">Yoonia vestfoldensis SKA53</name>
    <dbReference type="NCBI Taxonomy" id="314232"/>
    <lineage>
        <taxon>Bacteria</taxon>
        <taxon>Pseudomonadati</taxon>
        <taxon>Pseudomonadota</taxon>
        <taxon>Alphaproteobacteria</taxon>
        <taxon>Rhodobacterales</taxon>
        <taxon>Paracoccaceae</taxon>
        <taxon>Yoonia</taxon>
    </lineage>
</organism>
<feature type="signal peptide" evidence="1">
    <location>
        <begin position="1"/>
        <end position="23"/>
    </location>
</feature>
<comment type="caution">
    <text evidence="2">The sequence shown here is derived from an EMBL/GenBank/DDBJ whole genome shotgun (WGS) entry which is preliminary data.</text>
</comment>
<keyword evidence="3" id="KW-1185">Reference proteome</keyword>
<dbReference type="eggNOG" id="COG5342">
    <property type="taxonomic scope" value="Bacteria"/>
</dbReference>
<dbReference type="EMBL" id="AAMS01000004">
    <property type="protein sequence ID" value="EAQ06667.1"/>
    <property type="molecule type" value="Genomic_DNA"/>
</dbReference>
<gene>
    <name evidence="2" type="ORF">SKA53_14006</name>
</gene>
<evidence type="ECO:0000256" key="1">
    <source>
        <dbReference type="SAM" id="SignalP"/>
    </source>
</evidence>
<feature type="chain" id="PRO_5002661645" evidence="1">
    <location>
        <begin position="24"/>
        <end position="176"/>
    </location>
</feature>
<keyword evidence="1" id="KW-0732">Signal</keyword>
<evidence type="ECO:0000313" key="2">
    <source>
        <dbReference type="EMBL" id="EAQ06667.1"/>
    </source>
</evidence>
<dbReference type="InterPro" id="IPR010642">
    <property type="entry name" value="Invasion_prot_B"/>
</dbReference>
<evidence type="ECO:0000313" key="3">
    <source>
        <dbReference type="Proteomes" id="UP000004507"/>
    </source>
</evidence>
<dbReference type="HOGENOM" id="CLU_100562_3_0_5"/>
<dbReference type="Proteomes" id="UP000004507">
    <property type="component" value="Unassembled WGS sequence"/>
</dbReference>
<reference evidence="2 3" key="1">
    <citation type="submission" date="2006-01" db="EMBL/GenBank/DDBJ databases">
        <authorList>
            <person name="Hagstrom A."/>
            <person name="Ferriera S."/>
            <person name="Johnson J."/>
            <person name="Kravitz S."/>
            <person name="Halpern A."/>
            <person name="Remington K."/>
            <person name="Beeson K."/>
            <person name="Tran B."/>
            <person name="Rogers Y.-H."/>
            <person name="Friedman R."/>
            <person name="Venter J.C."/>
        </authorList>
    </citation>
    <scope>NUCLEOTIDE SEQUENCE [LARGE SCALE GENOMIC DNA]</scope>
    <source>
        <strain evidence="2 3">SKA53</strain>
    </source>
</reference>
<dbReference type="AlphaFoldDB" id="A3V4U9"/>
<proteinExistence type="predicted"/>
<dbReference type="InterPro" id="IPR038696">
    <property type="entry name" value="IalB_sf"/>
</dbReference>
<protein>
    <submittedName>
        <fullName evidence="2">Uncharacterized protein</fullName>
    </submittedName>
</protein>
<sequence length="176" mass="18841">MILKTMKTAGLLAAITLSGMVSAQEQSENRVTATSDWSVYVEASPRECWAVSAPVETINTRDGNTVDVNRGDIQLIIFYRPGDTIMGQVMFAGGYPFAPDSVVTARIGDATYEFFTQGNFAWLPTPEDDARLVAAMKRGADATIVGRSARGTQTSDKFSLIGFTAAVDEAANRCAG</sequence>
<dbReference type="Pfam" id="PF06776">
    <property type="entry name" value="IalB"/>
    <property type="match status" value="1"/>
</dbReference>
<name>A3V4U9_9RHOB</name>
<dbReference type="Gene3D" id="2.60.40.1880">
    <property type="entry name" value="Invasion associated locus B (IalB) protein"/>
    <property type="match status" value="1"/>
</dbReference>
<dbReference type="STRING" id="314232.SKA53_14006"/>
<dbReference type="OrthoDB" id="9806572at2"/>
<accession>A3V4U9</accession>
<dbReference type="RefSeq" id="WP_007206740.1">
    <property type="nucleotide sequence ID" value="NZ_CH672414.1"/>
</dbReference>